<proteinExistence type="inferred from homology"/>
<dbReference type="EMBL" id="CAWUPB010000913">
    <property type="protein sequence ID" value="CAK7332469.1"/>
    <property type="molecule type" value="Genomic_DNA"/>
</dbReference>
<sequence length="434" mass="47595">MKTGLYSAQFSTYSQGLPEVKLSGEELMSKVLNRRWMLHIPDTEIHRIKLSPLQQLNRDGPSGNFSLLNHTKLCFGDDLVEKGNEDPFFYVVRDDLLHPLVNGNKARKLDALLPLLADHSVTDVVTCGGCQSAHAAAVAVSCAERGIKSHLLLRGEQPEVLTGYNLISTLYGDITYAPRSIYAHRVNMLKNHADLVAGNTGHILWCNDILEASLSAQSSTSSSGHVDALGTTKNHHKKVAIINEGAGDVAALLGVTRLLQYLCQNHLFGKERPIKLVLDAGTGTTAIGLGIGALCLGLPWEVTAVMLADTINSYKKQEKKLISDFRTLFGFHLTDHCLNEVDGVVHWIGRCHQRKFGNILEGEIETCQRIAQQTGILVDPVYTLAAWEMATQLSKEEMEGGAQVVMLHTGGTLGMFGLAQRYKPYFRKLKDGLS</sequence>
<comment type="subcellular location">
    <subcellularLocation>
        <location evidence="2">Mitochondrion</location>
    </subcellularLocation>
</comment>
<keyword evidence="5" id="KW-0809">Transit peptide</keyword>
<dbReference type="FunFam" id="3.40.50.1100:FF:000050">
    <property type="entry name" value="D-cysteine desulfhydrase 2, mitochondrial"/>
    <property type="match status" value="1"/>
</dbReference>
<comment type="cofactor">
    <cofactor evidence="1">
        <name>pyridoxal 5'-phosphate</name>
        <dbReference type="ChEBI" id="CHEBI:597326"/>
    </cofactor>
</comment>
<comment type="catalytic activity">
    <reaction evidence="8">
        <text>D-cysteine + H2O = hydrogen sulfide + pyruvate + NH4(+) + H(+)</text>
        <dbReference type="Rhea" id="RHEA:11268"/>
        <dbReference type="ChEBI" id="CHEBI:15361"/>
        <dbReference type="ChEBI" id="CHEBI:15377"/>
        <dbReference type="ChEBI" id="CHEBI:15378"/>
        <dbReference type="ChEBI" id="CHEBI:28938"/>
        <dbReference type="ChEBI" id="CHEBI:29919"/>
        <dbReference type="ChEBI" id="CHEBI:35236"/>
        <dbReference type="EC" id="4.4.1.15"/>
    </reaction>
</comment>
<evidence type="ECO:0000256" key="6">
    <source>
        <dbReference type="ARBA" id="ARBA00023128"/>
    </source>
</evidence>
<dbReference type="GO" id="GO:0005739">
    <property type="term" value="C:mitochondrion"/>
    <property type="evidence" value="ECO:0007669"/>
    <property type="project" value="UniProtKB-SubCell"/>
</dbReference>
<dbReference type="FunFam" id="3.40.50.1100:FF:000081">
    <property type="entry name" value="D-cysteine desulfhydrase 2 mitochondrial"/>
    <property type="match status" value="1"/>
</dbReference>
<keyword evidence="6" id="KW-0496">Mitochondrion</keyword>
<evidence type="ECO:0000256" key="9">
    <source>
        <dbReference type="ARBA" id="ARBA00066823"/>
    </source>
</evidence>
<evidence type="ECO:0000256" key="5">
    <source>
        <dbReference type="ARBA" id="ARBA00022946"/>
    </source>
</evidence>
<comment type="caution">
    <text evidence="10">The sequence shown here is derived from an EMBL/GenBank/DDBJ whole genome shotgun (WGS) entry which is preliminary data.</text>
</comment>
<keyword evidence="7" id="KW-0456">Lyase</keyword>
<dbReference type="InterPro" id="IPR027278">
    <property type="entry name" value="ACCD_DCysDesulf"/>
</dbReference>
<evidence type="ECO:0000313" key="11">
    <source>
        <dbReference type="Proteomes" id="UP001314170"/>
    </source>
</evidence>
<dbReference type="Proteomes" id="UP001314170">
    <property type="component" value="Unassembled WGS sequence"/>
</dbReference>
<evidence type="ECO:0000256" key="7">
    <source>
        <dbReference type="ARBA" id="ARBA00023239"/>
    </source>
</evidence>
<dbReference type="InterPro" id="IPR036052">
    <property type="entry name" value="TrpB-like_PALP_sf"/>
</dbReference>
<evidence type="ECO:0000256" key="4">
    <source>
        <dbReference type="ARBA" id="ARBA00022898"/>
    </source>
</evidence>
<name>A0AAV1RFR6_9ROSI</name>
<keyword evidence="11" id="KW-1185">Reference proteome</keyword>
<dbReference type="EC" id="4.4.1.15" evidence="9"/>
<dbReference type="Gene3D" id="3.40.50.1100">
    <property type="match status" value="2"/>
</dbReference>
<evidence type="ECO:0000256" key="2">
    <source>
        <dbReference type="ARBA" id="ARBA00004173"/>
    </source>
</evidence>
<keyword evidence="4" id="KW-0663">Pyridoxal phosphate</keyword>
<dbReference type="GO" id="GO:0019148">
    <property type="term" value="F:D-cysteine desulfhydrase activity"/>
    <property type="evidence" value="ECO:0007669"/>
    <property type="project" value="UniProtKB-EC"/>
</dbReference>
<evidence type="ECO:0000313" key="10">
    <source>
        <dbReference type="EMBL" id="CAK7332469.1"/>
    </source>
</evidence>
<dbReference type="PANTHER" id="PTHR43780">
    <property type="entry name" value="1-AMINOCYCLOPROPANE-1-CARBOXYLATE DEAMINASE-RELATED"/>
    <property type="match status" value="1"/>
</dbReference>
<evidence type="ECO:0000256" key="1">
    <source>
        <dbReference type="ARBA" id="ARBA00001933"/>
    </source>
</evidence>
<comment type="similarity">
    <text evidence="3">Belongs to the ACC deaminase/D-cysteine desulfhydrase family.</text>
</comment>
<dbReference type="PANTHER" id="PTHR43780:SF7">
    <property type="entry name" value="D-CYSTEINE DESULFHYDRASE 2, MITOCHONDRIAL"/>
    <property type="match status" value="1"/>
</dbReference>
<dbReference type="AlphaFoldDB" id="A0AAV1RFR6"/>
<organism evidence="10 11">
    <name type="scientific">Dovyalis caffra</name>
    <dbReference type="NCBI Taxonomy" id="77055"/>
    <lineage>
        <taxon>Eukaryota</taxon>
        <taxon>Viridiplantae</taxon>
        <taxon>Streptophyta</taxon>
        <taxon>Embryophyta</taxon>
        <taxon>Tracheophyta</taxon>
        <taxon>Spermatophyta</taxon>
        <taxon>Magnoliopsida</taxon>
        <taxon>eudicotyledons</taxon>
        <taxon>Gunneridae</taxon>
        <taxon>Pentapetalae</taxon>
        <taxon>rosids</taxon>
        <taxon>fabids</taxon>
        <taxon>Malpighiales</taxon>
        <taxon>Salicaceae</taxon>
        <taxon>Flacourtieae</taxon>
        <taxon>Dovyalis</taxon>
    </lineage>
</organism>
<reference evidence="10 11" key="1">
    <citation type="submission" date="2024-01" db="EMBL/GenBank/DDBJ databases">
        <authorList>
            <person name="Waweru B."/>
        </authorList>
    </citation>
    <scope>NUCLEOTIDE SEQUENCE [LARGE SCALE GENOMIC DNA]</scope>
</reference>
<dbReference type="SUPFAM" id="SSF53686">
    <property type="entry name" value="Tryptophan synthase beta subunit-like PLP-dependent enzymes"/>
    <property type="match status" value="1"/>
</dbReference>
<protein>
    <recommendedName>
        <fullName evidence="9">D-cysteine desulfhydrase</fullName>
        <ecNumber evidence="9">4.4.1.15</ecNumber>
    </recommendedName>
</protein>
<evidence type="ECO:0000256" key="8">
    <source>
        <dbReference type="ARBA" id="ARBA00050761"/>
    </source>
</evidence>
<gene>
    <name evidence="10" type="ORF">DCAF_LOCUS8995</name>
</gene>
<evidence type="ECO:0000256" key="3">
    <source>
        <dbReference type="ARBA" id="ARBA00008639"/>
    </source>
</evidence>
<accession>A0AAV1RFR6</accession>